<dbReference type="PANTHER" id="PTHR18952">
    <property type="entry name" value="CARBONIC ANHYDRASE"/>
    <property type="match status" value="1"/>
</dbReference>
<evidence type="ECO:0000256" key="3">
    <source>
        <dbReference type="ARBA" id="ARBA00012925"/>
    </source>
</evidence>
<gene>
    <name evidence="10" type="ORF">PENTCL1PPCAC_14021</name>
</gene>
<reference evidence="10" key="1">
    <citation type="submission" date="2023-10" db="EMBL/GenBank/DDBJ databases">
        <title>Genome assembly of Pristionchus species.</title>
        <authorList>
            <person name="Yoshida K."/>
            <person name="Sommer R.J."/>
        </authorList>
    </citation>
    <scope>NUCLEOTIDE SEQUENCE</scope>
    <source>
        <strain evidence="10">RS0144</strain>
    </source>
</reference>
<keyword evidence="5 8" id="KW-0862">Zinc</keyword>
<dbReference type="Proteomes" id="UP001432027">
    <property type="component" value="Unassembled WGS sequence"/>
</dbReference>
<dbReference type="GO" id="GO:0008270">
    <property type="term" value="F:zinc ion binding"/>
    <property type="evidence" value="ECO:0007669"/>
    <property type="project" value="UniProtKB-UniRule"/>
</dbReference>
<feature type="non-terminal residue" evidence="10">
    <location>
        <position position="1"/>
    </location>
</feature>
<dbReference type="EC" id="4.2.1.1" evidence="3 8"/>
<keyword evidence="6 8" id="KW-0456">Lyase</keyword>
<dbReference type="CDD" id="cd00326">
    <property type="entry name" value="alpha_CA"/>
    <property type="match status" value="1"/>
</dbReference>
<evidence type="ECO:0000256" key="5">
    <source>
        <dbReference type="ARBA" id="ARBA00022833"/>
    </source>
</evidence>
<evidence type="ECO:0000256" key="8">
    <source>
        <dbReference type="RuleBase" id="RU367011"/>
    </source>
</evidence>
<comment type="cofactor">
    <cofactor evidence="1 8">
        <name>Zn(2+)</name>
        <dbReference type="ChEBI" id="CHEBI:29105"/>
    </cofactor>
</comment>
<name>A0AAV5T8G7_9BILA</name>
<proteinExistence type="inferred from homology"/>
<comment type="caution">
    <text evidence="10">The sequence shown here is derived from an EMBL/GenBank/DDBJ whole genome shotgun (WGS) entry which is preliminary data.</text>
</comment>
<dbReference type="InterPro" id="IPR018338">
    <property type="entry name" value="Carbonic_anhydrase_a-class_CS"/>
</dbReference>
<dbReference type="GO" id="GO:0004089">
    <property type="term" value="F:carbonate dehydratase activity"/>
    <property type="evidence" value="ECO:0007669"/>
    <property type="project" value="UniProtKB-UniRule"/>
</dbReference>
<keyword evidence="4 8" id="KW-0479">Metal-binding</keyword>
<dbReference type="SUPFAM" id="SSF51069">
    <property type="entry name" value="Carbonic anhydrase"/>
    <property type="match status" value="1"/>
</dbReference>
<sequence length="119" mass="13479">LFQSGLRQSPIDIRQNDTDYEHMDRLSFTGYDQMGEVTLENNGHTVSASGFTDWANRPFVSGGDLEGRYFLQELELHWGQNDDEGSEHTIRGYSYPAEMHLIHLKEGLTIGEALTRSDG</sequence>
<dbReference type="Pfam" id="PF00194">
    <property type="entry name" value="Carb_anhydrase"/>
    <property type="match status" value="1"/>
</dbReference>
<keyword evidence="11" id="KW-1185">Reference proteome</keyword>
<feature type="non-terminal residue" evidence="10">
    <location>
        <position position="119"/>
    </location>
</feature>
<dbReference type="SMART" id="SM01057">
    <property type="entry name" value="Carb_anhydrase"/>
    <property type="match status" value="1"/>
</dbReference>
<evidence type="ECO:0000256" key="7">
    <source>
        <dbReference type="ARBA" id="ARBA00048348"/>
    </source>
</evidence>
<comment type="catalytic activity">
    <reaction evidence="7 8">
        <text>hydrogencarbonate + H(+) = CO2 + H2O</text>
        <dbReference type="Rhea" id="RHEA:10748"/>
        <dbReference type="ChEBI" id="CHEBI:15377"/>
        <dbReference type="ChEBI" id="CHEBI:15378"/>
        <dbReference type="ChEBI" id="CHEBI:16526"/>
        <dbReference type="ChEBI" id="CHEBI:17544"/>
        <dbReference type="EC" id="4.2.1.1"/>
    </reaction>
</comment>
<evidence type="ECO:0000313" key="11">
    <source>
        <dbReference type="Proteomes" id="UP001432027"/>
    </source>
</evidence>
<dbReference type="EMBL" id="BTSX01000004">
    <property type="protein sequence ID" value="GMS91846.1"/>
    <property type="molecule type" value="Genomic_DNA"/>
</dbReference>
<organism evidence="10 11">
    <name type="scientific">Pristionchus entomophagus</name>
    <dbReference type="NCBI Taxonomy" id="358040"/>
    <lineage>
        <taxon>Eukaryota</taxon>
        <taxon>Metazoa</taxon>
        <taxon>Ecdysozoa</taxon>
        <taxon>Nematoda</taxon>
        <taxon>Chromadorea</taxon>
        <taxon>Rhabditida</taxon>
        <taxon>Rhabditina</taxon>
        <taxon>Diplogasteromorpha</taxon>
        <taxon>Diplogasteroidea</taxon>
        <taxon>Neodiplogasteridae</taxon>
        <taxon>Pristionchus</taxon>
    </lineage>
</organism>
<dbReference type="InterPro" id="IPR036398">
    <property type="entry name" value="CA_dom_sf"/>
</dbReference>
<evidence type="ECO:0000256" key="2">
    <source>
        <dbReference type="ARBA" id="ARBA00010718"/>
    </source>
</evidence>
<comment type="function">
    <text evidence="8">Reversible hydration of carbon dioxide.</text>
</comment>
<evidence type="ECO:0000256" key="4">
    <source>
        <dbReference type="ARBA" id="ARBA00022723"/>
    </source>
</evidence>
<protein>
    <recommendedName>
        <fullName evidence="3 8">Carbonic anhydrase</fullName>
        <ecNumber evidence="3 8">4.2.1.1</ecNumber>
    </recommendedName>
</protein>
<dbReference type="PROSITE" id="PS51144">
    <property type="entry name" value="ALPHA_CA_2"/>
    <property type="match status" value="1"/>
</dbReference>
<dbReference type="AlphaFoldDB" id="A0AAV5T8G7"/>
<evidence type="ECO:0000313" key="10">
    <source>
        <dbReference type="EMBL" id="GMS91846.1"/>
    </source>
</evidence>
<dbReference type="Gene3D" id="3.10.200.10">
    <property type="entry name" value="Alpha carbonic anhydrase"/>
    <property type="match status" value="1"/>
</dbReference>
<evidence type="ECO:0000259" key="9">
    <source>
        <dbReference type="PROSITE" id="PS51144"/>
    </source>
</evidence>
<dbReference type="InterPro" id="IPR023561">
    <property type="entry name" value="Carbonic_anhydrase_a-class"/>
</dbReference>
<dbReference type="PROSITE" id="PS00162">
    <property type="entry name" value="ALPHA_CA_1"/>
    <property type="match status" value="1"/>
</dbReference>
<dbReference type="GO" id="GO:0005737">
    <property type="term" value="C:cytoplasm"/>
    <property type="evidence" value="ECO:0007669"/>
    <property type="project" value="TreeGrafter"/>
</dbReference>
<dbReference type="InterPro" id="IPR001148">
    <property type="entry name" value="CA_dom"/>
</dbReference>
<dbReference type="PANTHER" id="PTHR18952:SF141">
    <property type="entry name" value="CARBONIC ANHYDRASE"/>
    <property type="match status" value="1"/>
</dbReference>
<comment type="similarity">
    <text evidence="2 8">Belongs to the alpha-carbonic anhydrase family.</text>
</comment>
<feature type="domain" description="Alpha-carbonic anhydrase" evidence="9">
    <location>
        <begin position="1"/>
        <end position="119"/>
    </location>
</feature>
<evidence type="ECO:0000256" key="6">
    <source>
        <dbReference type="ARBA" id="ARBA00023239"/>
    </source>
</evidence>
<evidence type="ECO:0000256" key="1">
    <source>
        <dbReference type="ARBA" id="ARBA00001947"/>
    </source>
</evidence>
<accession>A0AAV5T8G7</accession>